<gene>
    <name evidence="6" type="ORF">HNP48_004595</name>
</gene>
<evidence type="ECO:0000256" key="4">
    <source>
        <dbReference type="SAM" id="MobiDB-lite"/>
    </source>
</evidence>
<keyword evidence="7" id="KW-1185">Reference proteome</keyword>
<evidence type="ECO:0000256" key="1">
    <source>
        <dbReference type="ARBA" id="ARBA00023015"/>
    </source>
</evidence>
<feature type="compositionally biased region" description="Low complexity" evidence="4">
    <location>
        <begin position="9"/>
        <end position="23"/>
    </location>
</feature>
<organism evidence="6 7">
    <name type="scientific">Acidovorax soli</name>
    <dbReference type="NCBI Taxonomy" id="592050"/>
    <lineage>
        <taxon>Bacteria</taxon>
        <taxon>Pseudomonadati</taxon>
        <taxon>Pseudomonadota</taxon>
        <taxon>Betaproteobacteria</taxon>
        <taxon>Burkholderiales</taxon>
        <taxon>Comamonadaceae</taxon>
        <taxon>Acidovorax</taxon>
    </lineage>
</organism>
<evidence type="ECO:0000256" key="2">
    <source>
        <dbReference type="ARBA" id="ARBA00023125"/>
    </source>
</evidence>
<evidence type="ECO:0000259" key="5">
    <source>
        <dbReference type="PROSITE" id="PS50932"/>
    </source>
</evidence>
<dbReference type="Gene3D" id="3.40.50.2300">
    <property type="match status" value="2"/>
</dbReference>
<evidence type="ECO:0000313" key="6">
    <source>
        <dbReference type="EMBL" id="MBB6561893.1"/>
    </source>
</evidence>
<evidence type="ECO:0000256" key="3">
    <source>
        <dbReference type="ARBA" id="ARBA00023163"/>
    </source>
</evidence>
<dbReference type="GO" id="GO:0003700">
    <property type="term" value="F:DNA-binding transcription factor activity"/>
    <property type="evidence" value="ECO:0007669"/>
    <property type="project" value="TreeGrafter"/>
</dbReference>
<dbReference type="PANTHER" id="PTHR30146">
    <property type="entry name" value="LACI-RELATED TRANSCRIPTIONAL REPRESSOR"/>
    <property type="match status" value="1"/>
</dbReference>
<name>A0A7X0PH97_9BURK</name>
<dbReference type="Pfam" id="PF00356">
    <property type="entry name" value="LacI"/>
    <property type="match status" value="1"/>
</dbReference>
<keyword evidence="1" id="KW-0805">Transcription regulation</keyword>
<keyword evidence="2" id="KW-0238">DNA-binding</keyword>
<accession>A0A7X0PH97</accession>
<protein>
    <submittedName>
        <fullName evidence="6">LacI family kdg operon repressor</fullName>
    </submittedName>
</protein>
<dbReference type="CDD" id="cd01392">
    <property type="entry name" value="HTH_LacI"/>
    <property type="match status" value="1"/>
</dbReference>
<dbReference type="InterPro" id="IPR010982">
    <property type="entry name" value="Lambda_DNA-bd_dom_sf"/>
</dbReference>
<dbReference type="GO" id="GO:0000976">
    <property type="term" value="F:transcription cis-regulatory region binding"/>
    <property type="evidence" value="ECO:0007669"/>
    <property type="project" value="TreeGrafter"/>
</dbReference>
<feature type="region of interest" description="Disordered" evidence="4">
    <location>
        <begin position="1"/>
        <end position="26"/>
    </location>
</feature>
<evidence type="ECO:0000313" key="7">
    <source>
        <dbReference type="Proteomes" id="UP000575083"/>
    </source>
</evidence>
<dbReference type="SMART" id="SM00354">
    <property type="entry name" value="HTH_LACI"/>
    <property type="match status" value="1"/>
</dbReference>
<dbReference type="AlphaFoldDB" id="A0A7X0PH97"/>
<comment type="caution">
    <text evidence="6">The sequence shown here is derived from an EMBL/GenBank/DDBJ whole genome shotgun (WGS) entry which is preliminary data.</text>
</comment>
<proteinExistence type="predicted"/>
<dbReference type="InterPro" id="IPR028082">
    <property type="entry name" value="Peripla_BP_I"/>
</dbReference>
<dbReference type="SUPFAM" id="SSF47413">
    <property type="entry name" value="lambda repressor-like DNA-binding domains"/>
    <property type="match status" value="1"/>
</dbReference>
<dbReference type="Proteomes" id="UP000575083">
    <property type="component" value="Unassembled WGS sequence"/>
</dbReference>
<dbReference type="Pfam" id="PF13377">
    <property type="entry name" value="Peripla_BP_3"/>
    <property type="match status" value="1"/>
</dbReference>
<dbReference type="Gene3D" id="1.10.260.40">
    <property type="entry name" value="lambda repressor-like DNA-binding domains"/>
    <property type="match status" value="1"/>
</dbReference>
<dbReference type="RefSeq" id="WP_221480314.1">
    <property type="nucleotide sequence ID" value="NZ_JACHLK010000010.1"/>
</dbReference>
<dbReference type="InterPro" id="IPR046335">
    <property type="entry name" value="LacI/GalR-like_sensor"/>
</dbReference>
<dbReference type="InterPro" id="IPR000843">
    <property type="entry name" value="HTH_LacI"/>
</dbReference>
<dbReference type="PANTHER" id="PTHR30146:SF145">
    <property type="entry name" value="RIBOSE OPERON REPRESSOR"/>
    <property type="match status" value="1"/>
</dbReference>
<dbReference type="EMBL" id="JACHLK010000010">
    <property type="protein sequence ID" value="MBB6561893.1"/>
    <property type="molecule type" value="Genomic_DNA"/>
</dbReference>
<feature type="domain" description="HTH lacI-type" evidence="5">
    <location>
        <begin position="29"/>
        <end position="84"/>
    </location>
</feature>
<dbReference type="PROSITE" id="PS50932">
    <property type="entry name" value="HTH_LACI_2"/>
    <property type="match status" value="1"/>
</dbReference>
<keyword evidence="3" id="KW-0804">Transcription</keyword>
<sequence>MSSSRSKPRAPTAKAPAAVPADTASRDRPTIADVAAAAGVSKATVSRFFNHRERLLSPDIASRVEAAIAQLGYVPSPMAQALSHGRSRLIGLVVADITNPFSVAVLRGAEEACQEAGYLVMLFNLGNDRERERSAIDALASYQVDGFILNTQGPEDGQSDLGSLHGRPAVLVDRRHAGLEADFVSLDNRAAMHTACTHLIDGGWSELLYLTQPLAGVSSRLERAAAFSQCVASHGPGVQGRVVELRDASDEVLDAALRALGKKRAKGARGAVVSGNSVVTLRVAAAMARLGWSFGADIGFVGFDDPEWAPLIGPGLTTVAQPTGDIGRCAAQCLIERMQGLQAPARERLLPGRLVVRGSSVALVAAKKPA</sequence>
<reference evidence="6 7" key="1">
    <citation type="submission" date="2020-08" db="EMBL/GenBank/DDBJ databases">
        <title>Functional genomics of gut bacteria from endangered species of beetles.</title>
        <authorList>
            <person name="Carlos-Shanley C."/>
        </authorList>
    </citation>
    <scope>NUCLEOTIDE SEQUENCE [LARGE SCALE GENOMIC DNA]</scope>
    <source>
        <strain evidence="6 7">S00198</strain>
    </source>
</reference>
<dbReference type="SUPFAM" id="SSF53822">
    <property type="entry name" value="Periplasmic binding protein-like I"/>
    <property type="match status" value="1"/>
</dbReference>
<dbReference type="CDD" id="cd06283">
    <property type="entry name" value="PBP1_RegR_EndR_KdgR-like"/>
    <property type="match status" value="1"/>
</dbReference>